<protein>
    <submittedName>
        <fullName evidence="2">Uncharacterized protein</fullName>
    </submittedName>
</protein>
<evidence type="ECO:0000256" key="1">
    <source>
        <dbReference type="SAM" id="MobiDB-lite"/>
    </source>
</evidence>
<sequence length="110" mass="12787">MDRHYKFPRMQFGMINSEATLTRAVMMLVRGMDYVLDYIDDSLVHNPTWGVGGTMRCSARLIAKYYKVIRDNDDDDNINDKGNDEDDDYDDDDDDHDDYDDVDDDGDVDD</sequence>
<accession>A0AAV4DG43</accession>
<proteinExistence type="predicted"/>
<dbReference type="InterPro" id="IPR043502">
    <property type="entry name" value="DNA/RNA_pol_sf"/>
</dbReference>
<dbReference type="Gene3D" id="3.30.70.270">
    <property type="match status" value="1"/>
</dbReference>
<comment type="caution">
    <text evidence="2">The sequence shown here is derived from an EMBL/GenBank/DDBJ whole genome shotgun (WGS) entry which is preliminary data.</text>
</comment>
<dbReference type="EMBL" id="BLXT01007857">
    <property type="protein sequence ID" value="GFO43198.1"/>
    <property type="molecule type" value="Genomic_DNA"/>
</dbReference>
<feature type="region of interest" description="Disordered" evidence="1">
    <location>
        <begin position="72"/>
        <end position="110"/>
    </location>
</feature>
<dbReference type="InterPro" id="IPR043128">
    <property type="entry name" value="Rev_trsase/Diguanyl_cyclase"/>
</dbReference>
<organism evidence="2 3">
    <name type="scientific">Plakobranchus ocellatus</name>
    <dbReference type="NCBI Taxonomy" id="259542"/>
    <lineage>
        <taxon>Eukaryota</taxon>
        <taxon>Metazoa</taxon>
        <taxon>Spiralia</taxon>
        <taxon>Lophotrochozoa</taxon>
        <taxon>Mollusca</taxon>
        <taxon>Gastropoda</taxon>
        <taxon>Heterobranchia</taxon>
        <taxon>Euthyneura</taxon>
        <taxon>Panpulmonata</taxon>
        <taxon>Sacoglossa</taxon>
        <taxon>Placobranchoidea</taxon>
        <taxon>Plakobranchidae</taxon>
        <taxon>Plakobranchus</taxon>
    </lineage>
</organism>
<dbReference type="SUPFAM" id="SSF56672">
    <property type="entry name" value="DNA/RNA polymerases"/>
    <property type="match status" value="1"/>
</dbReference>
<keyword evidence="3" id="KW-1185">Reference proteome</keyword>
<gene>
    <name evidence="2" type="ORF">PoB_006970300</name>
</gene>
<evidence type="ECO:0000313" key="3">
    <source>
        <dbReference type="Proteomes" id="UP000735302"/>
    </source>
</evidence>
<evidence type="ECO:0000313" key="2">
    <source>
        <dbReference type="EMBL" id="GFO43198.1"/>
    </source>
</evidence>
<name>A0AAV4DG43_9GAST</name>
<dbReference type="Proteomes" id="UP000735302">
    <property type="component" value="Unassembled WGS sequence"/>
</dbReference>
<dbReference type="AlphaFoldDB" id="A0AAV4DG43"/>
<reference evidence="2 3" key="1">
    <citation type="journal article" date="2021" name="Elife">
        <title>Chloroplast acquisition without the gene transfer in kleptoplastic sea slugs, Plakobranchus ocellatus.</title>
        <authorList>
            <person name="Maeda T."/>
            <person name="Takahashi S."/>
            <person name="Yoshida T."/>
            <person name="Shimamura S."/>
            <person name="Takaki Y."/>
            <person name="Nagai Y."/>
            <person name="Toyoda A."/>
            <person name="Suzuki Y."/>
            <person name="Arimoto A."/>
            <person name="Ishii H."/>
            <person name="Satoh N."/>
            <person name="Nishiyama T."/>
            <person name="Hasebe M."/>
            <person name="Maruyama T."/>
            <person name="Minagawa J."/>
            <person name="Obokata J."/>
            <person name="Shigenobu S."/>
        </authorList>
    </citation>
    <scope>NUCLEOTIDE SEQUENCE [LARGE SCALE GENOMIC DNA]</scope>
</reference>